<dbReference type="Pfam" id="PF04294">
    <property type="entry name" value="VanW"/>
    <property type="match status" value="1"/>
</dbReference>
<dbReference type="InterPro" id="IPR052913">
    <property type="entry name" value="Glycopeptide_resist_protein"/>
</dbReference>
<dbReference type="PANTHER" id="PTHR35788">
    <property type="entry name" value="EXPORTED PROTEIN-RELATED"/>
    <property type="match status" value="1"/>
</dbReference>
<accession>A0A7X2IVZ3</accession>
<dbReference type="AlphaFoldDB" id="A0A7X2IVZ3"/>
<evidence type="ECO:0000313" key="2">
    <source>
        <dbReference type="EMBL" id="MRX70781.1"/>
    </source>
</evidence>
<dbReference type="PROSITE" id="PS51257">
    <property type="entry name" value="PROKAR_LIPOPROTEIN"/>
    <property type="match status" value="1"/>
</dbReference>
<evidence type="ECO:0000313" key="3">
    <source>
        <dbReference type="Proteomes" id="UP000448867"/>
    </source>
</evidence>
<feature type="chain" id="PRO_5038645279" evidence="1">
    <location>
        <begin position="23"/>
        <end position="304"/>
    </location>
</feature>
<sequence length="304" mass="33703">MKKLIYVALFSLVLTGCSSLSGGQETEEKVLKRNEQKLSSLVTKDYELEVKLIDNRNSNVLHTYMPSKENREDVQKVVKELARNIDRPMIPVKLNSNGELTGGQSRVILDEKKALELLNNMTAFDKEIELPIEETPPNVSKDTFSPEQTILLGSYKTSFNPTIAGRTQNISISSNVINQTVLGPGDRFYFNLVVGDRTIENGYQKALEIVNKEFVEGIGGGVCQTSSTLYNAVEKAGLEILELHHHSKSVGYVPEGKDATVAYGYKDFKFMNNKDYPVMIRSIVDSKSGTLEVQVVASSDAVSQ</sequence>
<dbReference type="PANTHER" id="PTHR35788:SF1">
    <property type="entry name" value="EXPORTED PROTEIN"/>
    <property type="match status" value="1"/>
</dbReference>
<reference evidence="2 3" key="1">
    <citation type="submission" date="2019-11" db="EMBL/GenBank/DDBJ databases">
        <title>Bacillus lacus genome.</title>
        <authorList>
            <person name="Allen C.J."/>
            <person name="Newman J.D."/>
        </authorList>
    </citation>
    <scope>NUCLEOTIDE SEQUENCE [LARGE SCALE GENOMIC DNA]</scope>
    <source>
        <strain evidence="2 3">KCTC 33946</strain>
    </source>
</reference>
<name>A0A7X2IVZ3_9BACI</name>
<protein>
    <submittedName>
        <fullName evidence="2">Vancomycin resistance protein</fullName>
    </submittedName>
</protein>
<dbReference type="RefSeq" id="WP_154305900.1">
    <property type="nucleotide sequence ID" value="NZ_WKKI01000001.1"/>
</dbReference>
<proteinExistence type="predicted"/>
<keyword evidence="3" id="KW-1185">Reference proteome</keyword>
<feature type="signal peptide" evidence="1">
    <location>
        <begin position="1"/>
        <end position="22"/>
    </location>
</feature>
<dbReference type="InterPro" id="IPR007391">
    <property type="entry name" value="Vancomycin_resist_VanW"/>
</dbReference>
<keyword evidence="1" id="KW-0732">Signal</keyword>
<comment type="caution">
    <text evidence="2">The sequence shown here is derived from an EMBL/GenBank/DDBJ whole genome shotgun (WGS) entry which is preliminary data.</text>
</comment>
<dbReference type="EMBL" id="WKKI01000001">
    <property type="protein sequence ID" value="MRX70781.1"/>
    <property type="molecule type" value="Genomic_DNA"/>
</dbReference>
<gene>
    <name evidence="2" type="ORF">GJU40_01190</name>
</gene>
<dbReference type="Proteomes" id="UP000448867">
    <property type="component" value="Unassembled WGS sequence"/>
</dbReference>
<dbReference type="OrthoDB" id="9813301at2"/>
<organism evidence="2 3">
    <name type="scientific">Metabacillus lacus</name>
    <dbReference type="NCBI Taxonomy" id="1983721"/>
    <lineage>
        <taxon>Bacteria</taxon>
        <taxon>Bacillati</taxon>
        <taxon>Bacillota</taxon>
        <taxon>Bacilli</taxon>
        <taxon>Bacillales</taxon>
        <taxon>Bacillaceae</taxon>
        <taxon>Metabacillus</taxon>
    </lineage>
</organism>
<evidence type="ECO:0000256" key="1">
    <source>
        <dbReference type="SAM" id="SignalP"/>
    </source>
</evidence>